<dbReference type="AlphaFoldDB" id="A0A2A4CTL1"/>
<dbReference type="SMART" id="SM00880">
    <property type="entry name" value="CHAD"/>
    <property type="match status" value="1"/>
</dbReference>
<reference evidence="2 3" key="1">
    <citation type="submission" date="2017-09" db="EMBL/GenBank/DDBJ databases">
        <title>A multilocus sequence analysis scheme for characterization of bacteria in the genus Thioclava.</title>
        <authorList>
            <person name="Liu Y."/>
            <person name="Shao Z."/>
        </authorList>
    </citation>
    <scope>NUCLEOTIDE SEQUENCE [LARGE SCALE GENOMIC DNA]</scope>
    <source>
        <strain evidence="2 3">CAU 1312</strain>
    </source>
</reference>
<keyword evidence="3" id="KW-1185">Reference proteome</keyword>
<feature type="domain" description="CHAD" evidence="1">
    <location>
        <begin position="28"/>
        <end position="306"/>
    </location>
</feature>
<evidence type="ECO:0000259" key="1">
    <source>
        <dbReference type="PROSITE" id="PS51708"/>
    </source>
</evidence>
<dbReference type="Proteomes" id="UP000243507">
    <property type="component" value="Unassembled WGS sequence"/>
</dbReference>
<dbReference type="OrthoDB" id="9810907at2"/>
<name>A0A2A4CTL1_9RHOB</name>
<organism evidence="2 3">
    <name type="scientific">Pseudothioclava arenosa</name>
    <dbReference type="NCBI Taxonomy" id="1795308"/>
    <lineage>
        <taxon>Bacteria</taxon>
        <taxon>Pseudomonadati</taxon>
        <taxon>Pseudomonadota</taxon>
        <taxon>Alphaproteobacteria</taxon>
        <taxon>Rhodobacterales</taxon>
        <taxon>Paracoccaceae</taxon>
        <taxon>Pseudothioclava</taxon>
    </lineage>
</organism>
<protein>
    <recommendedName>
        <fullName evidence="1">CHAD domain-containing protein</fullName>
    </recommendedName>
</protein>
<dbReference type="InterPro" id="IPR007899">
    <property type="entry name" value="CHAD_dom"/>
</dbReference>
<dbReference type="PANTHER" id="PTHR39339">
    <property type="entry name" value="SLR1444 PROTEIN"/>
    <property type="match status" value="1"/>
</dbReference>
<comment type="caution">
    <text evidence="2">The sequence shown here is derived from an EMBL/GenBank/DDBJ whole genome shotgun (WGS) entry which is preliminary data.</text>
</comment>
<proteinExistence type="predicted"/>
<evidence type="ECO:0000313" key="3">
    <source>
        <dbReference type="Proteomes" id="UP000243507"/>
    </source>
</evidence>
<gene>
    <name evidence="2" type="ORF">CLN94_02615</name>
</gene>
<dbReference type="PROSITE" id="PS51708">
    <property type="entry name" value="CHAD"/>
    <property type="match status" value="1"/>
</dbReference>
<dbReference type="InterPro" id="IPR038186">
    <property type="entry name" value="CHAD_dom_sf"/>
</dbReference>
<accession>A0A2A4CTL1</accession>
<dbReference type="PANTHER" id="PTHR39339:SF1">
    <property type="entry name" value="CHAD DOMAIN-CONTAINING PROTEIN"/>
    <property type="match status" value="1"/>
</dbReference>
<dbReference type="Pfam" id="PF05235">
    <property type="entry name" value="CHAD"/>
    <property type="match status" value="1"/>
</dbReference>
<dbReference type="Gene3D" id="1.40.20.10">
    <property type="entry name" value="CHAD domain"/>
    <property type="match status" value="1"/>
</dbReference>
<dbReference type="EMBL" id="NTJD01000002">
    <property type="protein sequence ID" value="PCD77424.1"/>
    <property type="molecule type" value="Genomic_DNA"/>
</dbReference>
<sequence>MRMQQFRAILPELNHPESPMPYALQLDDRSATAALRRIALNELDKAIGAAGTCESDTLVHELRKAVKKTRGLLRLVRPGFAPFEAENAALRDTAQGISGLRDAEVLRQSLQGLGEQETDPEGAEAARALLTQLPETPALAPDHTALADFSTALGEIRARATHWKAPGKGWTAFAPGLALSYAQARKRMARAQATRTDEAFHAWRSRVKHHWYHSRLLAPIWPEMMQAQADLADRLGETLGAHHDLAVLRATLPGPLSPDQAHALKRLIRRVQKRQEAEAFHLGSRLFAEPPAALADRWGRWYELWRAE</sequence>
<evidence type="ECO:0000313" key="2">
    <source>
        <dbReference type="EMBL" id="PCD77424.1"/>
    </source>
</evidence>